<evidence type="ECO:0000259" key="1">
    <source>
        <dbReference type="Pfam" id="PF20263"/>
    </source>
</evidence>
<organism evidence="2 3">
    <name type="scientific">Coemansia spiralis</name>
    <dbReference type="NCBI Taxonomy" id="417178"/>
    <lineage>
        <taxon>Eukaryota</taxon>
        <taxon>Fungi</taxon>
        <taxon>Fungi incertae sedis</taxon>
        <taxon>Zoopagomycota</taxon>
        <taxon>Kickxellomycotina</taxon>
        <taxon>Kickxellomycetes</taxon>
        <taxon>Kickxellales</taxon>
        <taxon>Kickxellaceae</taxon>
        <taxon>Coemansia</taxon>
    </lineage>
</organism>
<accession>A0A9W8G5A4</accession>
<dbReference type="CDD" id="cd20273">
    <property type="entry name" value="Complex1_LYR_unchar"/>
    <property type="match status" value="1"/>
</dbReference>
<evidence type="ECO:0000313" key="2">
    <source>
        <dbReference type="EMBL" id="KAJ2675763.1"/>
    </source>
</evidence>
<dbReference type="AlphaFoldDB" id="A0A9W8G5A4"/>
<dbReference type="OrthoDB" id="5521299at2759"/>
<gene>
    <name evidence="2" type="ORF">GGI25_003857</name>
</gene>
<reference evidence="2" key="1">
    <citation type="submission" date="2022-07" db="EMBL/GenBank/DDBJ databases">
        <title>Phylogenomic reconstructions and comparative analyses of Kickxellomycotina fungi.</title>
        <authorList>
            <person name="Reynolds N.K."/>
            <person name="Stajich J.E."/>
            <person name="Barry K."/>
            <person name="Grigoriev I.V."/>
            <person name="Crous P."/>
            <person name="Smith M.E."/>
        </authorList>
    </citation>
    <scope>NUCLEOTIDE SEQUENCE</scope>
    <source>
        <strain evidence="2">NRRL 3115</strain>
    </source>
</reference>
<protein>
    <recommendedName>
        <fullName evidence="1">LYR motif-containing protein Cup1-like N-terminal domain-containing protein</fullName>
    </recommendedName>
</protein>
<name>A0A9W8G5A4_9FUNG</name>
<dbReference type="InterPro" id="IPR046896">
    <property type="entry name" value="Cup1-like_N"/>
</dbReference>
<comment type="caution">
    <text evidence="2">The sequence shown here is derived from an EMBL/GenBank/DDBJ whole genome shotgun (WGS) entry which is preliminary data.</text>
</comment>
<dbReference type="Proteomes" id="UP001151518">
    <property type="component" value="Unassembled WGS sequence"/>
</dbReference>
<evidence type="ECO:0000313" key="3">
    <source>
        <dbReference type="Proteomes" id="UP001151518"/>
    </source>
</evidence>
<dbReference type="EMBL" id="JANBTW010000045">
    <property type="protein sequence ID" value="KAJ2675763.1"/>
    <property type="molecule type" value="Genomic_DNA"/>
</dbReference>
<dbReference type="Pfam" id="PF20263">
    <property type="entry name" value="LYRM2-like"/>
    <property type="match status" value="1"/>
</dbReference>
<proteinExistence type="predicted"/>
<feature type="domain" description="LYR motif-containing protein Cup1-like N-terminal" evidence="1">
    <location>
        <begin position="23"/>
        <end position="107"/>
    </location>
</feature>
<sequence length="309" mass="36003">MEFLLRSKSDYSKLPSRQQVTTVYRGILKQARAFFDENTRDFIQAYAKQQFRINLHDRKVDRARRKVKSARTTLHLLERANTHRYKDVMSVLEYGYGRKGPRKVEMLQATAGVSRREQVFGNLREVARYRPAFYAIANNQFGTKKLIVSDESLKSKHPLNVAKMQDIHWRHVRYRIMPPIDRATMNLLEKRAQTGVITSALIASGELTDDEAHMVRKWEQRWVKIPMRNQVVRFYRTLLDMNMVVMGAQVKMVPNKGKYHKSLPRRNILDGTGAVKPDLIPKKVYTFERSQFAGRKPPRTANSIDLVGI</sequence>